<keyword evidence="11" id="KW-1185">Reference proteome</keyword>
<sequence>MGTVSVLYVEEQRKCTITQIYHLQNEKMIQLNDQELILVTISVAILAMLWYKLTLSSSSNGAPSLPPGPRSLPVVGYLPFLSPDLHKQFTNMANTYGPIFKFYLGMSKLYVVINTPELAKAVVRDQDEAFSNRDQTVAASIISYGCQDLVVSKNNSHWRKLRKIFVHEVMSSKSLEACGCFRRDQVRKTIMNVFSNIGTPINISEIAFMTEANVITSMIFDTTLDHFGDSFGAELQMVSAKIVEIFGQPNLSDFFPSLARFDLQGIERDMKKQRDKLDNIFTSIIEERIKSSSTKSQDGVGQDNGKKDFLQILLDLKDKEGPTSLNITQIKALILDIMIAGTETTATLIEWAMAEIIRDHRVMKKIQEELSSIVGVNNHVQESHLPKLQYLDAAVKETFRLHPVLPFIFPRVPSQDCIVGGYTIPKGISMFLNVWSIHRDPRYWDNPLEFTPERFLTCEGIKQWDYKGNNSKFFPFGSGRRLCPGIPLAEKMQVFILASLLHLFDWSLPEGEEHD</sequence>
<evidence type="ECO:0000256" key="1">
    <source>
        <dbReference type="ARBA" id="ARBA00001971"/>
    </source>
</evidence>
<dbReference type="STRING" id="35608.A0A2U1NTW9"/>
<dbReference type="PRINTS" id="PR00385">
    <property type="entry name" value="P450"/>
</dbReference>
<dbReference type="Pfam" id="PF00067">
    <property type="entry name" value="p450"/>
    <property type="match status" value="1"/>
</dbReference>
<evidence type="ECO:0000256" key="6">
    <source>
        <dbReference type="ARBA" id="ARBA00023004"/>
    </source>
</evidence>
<accession>A0A2U1NTW9</accession>
<dbReference type="SMR" id="A0A2U1NTW9"/>
<dbReference type="OrthoDB" id="2789670at2759"/>
<evidence type="ECO:0000313" key="11">
    <source>
        <dbReference type="Proteomes" id="UP000245207"/>
    </source>
</evidence>
<dbReference type="GO" id="GO:0016705">
    <property type="term" value="F:oxidoreductase activity, acting on paired donors, with incorporation or reduction of molecular oxygen"/>
    <property type="evidence" value="ECO:0007669"/>
    <property type="project" value="InterPro"/>
</dbReference>
<protein>
    <submittedName>
        <fullName evidence="10">Cytochrome P450</fullName>
    </submittedName>
</protein>
<evidence type="ECO:0000256" key="7">
    <source>
        <dbReference type="ARBA" id="ARBA00023033"/>
    </source>
</evidence>
<reference evidence="10 11" key="1">
    <citation type="journal article" date="2018" name="Mol. Plant">
        <title>The genome of Artemisia annua provides insight into the evolution of Asteraceae family and artemisinin biosynthesis.</title>
        <authorList>
            <person name="Shen Q."/>
            <person name="Zhang L."/>
            <person name="Liao Z."/>
            <person name="Wang S."/>
            <person name="Yan T."/>
            <person name="Shi P."/>
            <person name="Liu M."/>
            <person name="Fu X."/>
            <person name="Pan Q."/>
            <person name="Wang Y."/>
            <person name="Lv Z."/>
            <person name="Lu X."/>
            <person name="Zhang F."/>
            <person name="Jiang W."/>
            <person name="Ma Y."/>
            <person name="Chen M."/>
            <person name="Hao X."/>
            <person name="Li L."/>
            <person name="Tang Y."/>
            <person name="Lv G."/>
            <person name="Zhou Y."/>
            <person name="Sun X."/>
            <person name="Brodelius P.E."/>
            <person name="Rose J.K.C."/>
            <person name="Tang K."/>
        </authorList>
    </citation>
    <scope>NUCLEOTIDE SEQUENCE [LARGE SCALE GENOMIC DNA]</scope>
    <source>
        <strain evidence="11">cv. Huhao1</strain>
        <tissue evidence="10">Leaf</tissue>
    </source>
</reference>
<comment type="similarity">
    <text evidence="2 9">Belongs to the cytochrome P450 family.</text>
</comment>
<dbReference type="PROSITE" id="PS00086">
    <property type="entry name" value="CYTOCHROME_P450"/>
    <property type="match status" value="1"/>
</dbReference>
<dbReference type="EMBL" id="PKPP01002202">
    <property type="protein sequence ID" value="PWA76921.1"/>
    <property type="molecule type" value="Genomic_DNA"/>
</dbReference>
<dbReference type="GO" id="GO:0020037">
    <property type="term" value="F:heme binding"/>
    <property type="evidence" value="ECO:0007669"/>
    <property type="project" value="InterPro"/>
</dbReference>
<gene>
    <name evidence="10" type="ORF">CTI12_AA227390</name>
</gene>
<dbReference type="Proteomes" id="UP000245207">
    <property type="component" value="Unassembled WGS sequence"/>
</dbReference>
<feature type="binding site" description="axial binding residue" evidence="8">
    <location>
        <position position="483"/>
    </location>
    <ligand>
        <name>heme</name>
        <dbReference type="ChEBI" id="CHEBI:30413"/>
    </ligand>
    <ligandPart>
        <name>Fe</name>
        <dbReference type="ChEBI" id="CHEBI:18248"/>
    </ligandPart>
</feature>
<keyword evidence="4 8" id="KW-0479">Metal-binding</keyword>
<evidence type="ECO:0000256" key="3">
    <source>
        <dbReference type="ARBA" id="ARBA00022617"/>
    </source>
</evidence>
<dbReference type="PANTHER" id="PTHR47951:SF7">
    <property type="entry name" value="FLAVONOID 3',5'-HYDROXYLASE-LIKE ISOFORM X1"/>
    <property type="match status" value="1"/>
</dbReference>
<dbReference type="Gene3D" id="1.10.630.10">
    <property type="entry name" value="Cytochrome P450"/>
    <property type="match status" value="1"/>
</dbReference>
<keyword evidence="6 8" id="KW-0408">Iron</keyword>
<keyword evidence="5 9" id="KW-0560">Oxidoreductase</keyword>
<dbReference type="InterPro" id="IPR002401">
    <property type="entry name" value="Cyt_P450_E_grp-I"/>
</dbReference>
<dbReference type="PANTHER" id="PTHR47951">
    <property type="entry name" value="OS08G0547900 PROTEIN"/>
    <property type="match status" value="1"/>
</dbReference>
<evidence type="ECO:0000256" key="8">
    <source>
        <dbReference type="PIRSR" id="PIRSR602401-1"/>
    </source>
</evidence>
<dbReference type="GO" id="GO:0005506">
    <property type="term" value="F:iron ion binding"/>
    <property type="evidence" value="ECO:0007669"/>
    <property type="project" value="InterPro"/>
</dbReference>
<keyword evidence="3 8" id="KW-0349">Heme</keyword>
<dbReference type="GO" id="GO:0004497">
    <property type="term" value="F:monooxygenase activity"/>
    <property type="evidence" value="ECO:0007669"/>
    <property type="project" value="UniProtKB-KW"/>
</dbReference>
<evidence type="ECO:0000256" key="2">
    <source>
        <dbReference type="ARBA" id="ARBA00010617"/>
    </source>
</evidence>
<organism evidence="10 11">
    <name type="scientific">Artemisia annua</name>
    <name type="common">Sweet wormwood</name>
    <dbReference type="NCBI Taxonomy" id="35608"/>
    <lineage>
        <taxon>Eukaryota</taxon>
        <taxon>Viridiplantae</taxon>
        <taxon>Streptophyta</taxon>
        <taxon>Embryophyta</taxon>
        <taxon>Tracheophyta</taxon>
        <taxon>Spermatophyta</taxon>
        <taxon>Magnoliopsida</taxon>
        <taxon>eudicotyledons</taxon>
        <taxon>Gunneridae</taxon>
        <taxon>Pentapetalae</taxon>
        <taxon>asterids</taxon>
        <taxon>campanulids</taxon>
        <taxon>Asterales</taxon>
        <taxon>Asteraceae</taxon>
        <taxon>Asteroideae</taxon>
        <taxon>Anthemideae</taxon>
        <taxon>Artemisiinae</taxon>
        <taxon>Artemisia</taxon>
    </lineage>
</organism>
<dbReference type="InterPro" id="IPR001128">
    <property type="entry name" value="Cyt_P450"/>
</dbReference>
<evidence type="ECO:0000313" key="10">
    <source>
        <dbReference type="EMBL" id="PWA76921.1"/>
    </source>
</evidence>
<comment type="caution">
    <text evidence="10">The sequence shown here is derived from an EMBL/GenBank/DDBJ whole genome shotgun (WGS) entry which is preliminary data.</text>
</comment>
<evidence type="ECO:0000256" key="9">
    <source>
        <dbReference type="RuleBase" id="RU000461"/>
    </source>
</evidence>
<evidence type="ECO:0000256" key="4">
    <source>
        <dbReference type="ARBA" id="ARBA00022723"/>
    </source>
</evidence>
<dbReference type="PRINTS" id="PR00463">
    <property type="entry name" value="EP450I"/>
</dbReference>
<proteinExistence type="inferred from homology"/>
<dbReference type="FunFam" id="1.10.630.10:FF:000126">
    <property type="entry name" value="Predicted protein"/>
    <property type="match status" value="1"/>
</dbReference>
<dbReference type="InterPro" id="IPR017972">
    <property type="entry name" value="Cyt_P450_CS"/>
</dbReference>
<dbReference type="InterPro" id="IPR036396">
    <property type="entry name" value="Cyt_P450_sf"/>
</dbReference>
<evidence type="ECO:0000256" key="5">
    <source>
        <dbReference type="ARBA" id="ARBA00023002"/>
    </source>
</evidence>
<comment type="cofactor">
    <cofactor evidence="1 8">
        <name>heme</name>
        <dbReference type="ChEBI" id="CHEBI:30413"/>
    </cofactor>
</comment>
<dbReference type="SUPFAM" id="SSF48264">
    <property type="entry name" value="Cytochrome P450"/>
    <property type="match status" value="1"/>
</dbReference>
<keyword evidence="7 9" id="KW-0503">Monooxygenase</keyword>
<name>A0A2U1NTW9_ARTAN</name>
<dbReference type="AlphaFoldDB" id="A0A2U1NTW9"/>